<keyword evidence="4" id="KW-1185">Reference proteome</keyword>
<keyword evidence="2" id="KW-0732">Signal</keyword>
<dbReference type="EMBL" id="CP144753">
    <property type="protein sequence ID" value="WVZ92387.1"/>
    <property type="molecule type" value="Genomic_DNA"/>
</dbReference>
<evidence type="ECO:0000313" key="4">
    <source>
        <dbReference type="Proteomes" id="UP001341281"/>
    </source>
</evidence>
<reference evidence="3 4" key="1">
    <citation type="submission" date="2024-02" db="EMBL/GenBank/DDBJ databases">
        <title>High-quality chromosome-scale genome assembly of Pensacola bahiagrass (Paspalum notatum Flugge var. saurae).</title>
        <authorList>
            <person name="Vega J.M."/>
            <person name="Podio M."/>
            <person name="Orjuela J."/>
            <person name="Siena L.A."/>
            <person name="Pessino S.C."/>
            <person name="Combes M.C."/>
            <person name="Mariac C."/>
            <person name="Albertini E."/>
            <person name="Pupilli F."/>
            <person name="Ortiz J.P.A."/>
            <person name="Leblanc O."/>
        </authorList>
    </citation>
    <scope>NUCLEOTIDE SEQUENCE [LARGE SCALE GENOMIC DNA]</scope>
    <source>
        <strain evidence="3">R1</strain>
        <tissue evidence="3">Leaf</tissue>
    </source>
</reference>
<evidence type="ECO:0000256" key="2">
    <source>
        <dbReference type="SAM" id="SignalP"/>
    </source>
</evidence>
<feature type="chain" id="PRO_5042844027" evidence="2">
    <location>
        <begin position="26"/>
        <end position="114"/>
    </location>
</feature>
<feature type="signal peptide" evidence="2">
    <location>
        <begin position="1"/>
        <end position="25"/>
    </location>
</feature>
<proteinExistence type="predicted"/>
<accession>A0AAQ3ULW2</accession>
<feature type="region of interest" description="Disordered" evidence="1">
    <location>
        <begin position="84"/>
        <end position="114"/>
    </location>
</feature>
<evidence type="ECO:0000313" key="3">
    <source>
        <dbReference type="EMBL" id="WVZ92387.1"/>
    </source>
</evidence>
<dbReference type="Proteomes" id="UP001341281">
    <property type="component" value="Chromosome 09"/>
</dbReference>
<dbReference type="AlphaFoldDB" id="A0AAQ3ULW2"/>
<feature type="region of interest" description="Disordered" evidence="1">
    <location>
        <begin position="38"/>
        <end position="67"/>
    </location>
</feature>
<name>A0AAQ3ULW2_PASNO</name>
<organism evidence="3 4">
    <name type="scientific">Paspalum notatum var. saurae</name>
    <dbReference type="NCBI Taxonomy" id="547442"/>
    <lineage>
        <taxon>Eukaryota</taxon>
        <taxon>Viridiplantae</taxon>
        <taxon>Streptophyta</taxon>
        <taxon>Embryophyta</taxon>
        <taxon>Tracheophyta</taxon>
        <taxon>Spermatophyta</taxon>
        <taxon>Magnoliopsida</taxon>
        <taxon>Liliopsida</taxon>
        <taxon>Poales</taxon>
        <taxon>Poaceae</taxon>
        <taxon>PACMAD clade</taxon>
        <taxon>Panicoideae</taxon>
        <taxon>Andropogonodae</taxon>
        <taxon>Paspaleae</taxon>
        <taxon>Paspalinae</taxon>
        <taxon>Paspalum</taxon>
    </lineage>
</organism>
<evidence type="ECO:0000256" key="1">
    <source>
        <dbReference type="SAM" id="MobiDB-lite"/>
    </source>
</evidence>
<sequence length="114" mass="11618">MAHNLAIMLLALAYVVMVATPFTYAAKSPSRITLAKAAGGASVEAPETTAEGPTKGPSATMTWPDGGPEMVDFVIKNPYFGSPPSSGKNLAIDPTPEGSNDGLPIDPTPEGSMG</sequence>
<protein>
    <submittedName>
        <fullName evidence="3">Uncharacterized protein</fullName>
    </submittedName>
</protein>
<gene>
    <name evidence="3" type="ORF">U9M48_038458</name>
</gene>